<protein>
    <recommendedName>
        <fullName evidence="5">Large ribosomal subunit protein uL30</fullName>
    </recommendedName>
</protein>
<dbReference type="PIRSF" id="PIRSF002211">
    <property type="entry name" value="Ribosomal_L30_bac-type"/>
    <property type="match status" value="1"/>
</dbReference>
<keyword evidence="3 5" id="KW-0689">Ribosomal protein</keyword>
<dbReference type="SUPFAM" id="SSF55129">
    <property type="entry name" value="Ribosomal protein L30p/L7e"/>
    <property type="match status" value="1"/>
</dbReference>
<comment type="subunit">
    <text evidence="2 5">Part of the 50S ribosomal subunit.</text>
</comment>
<dbReference type="CDD" id="cd01658">
    <property type="entry name" value="Ribosomal_L30"/>
    <property type="match status" value="1"/>
</dbReference>
<evidence type="ECO:0000313" key="8">
    <source>
        <dbReference type="Proteomes" id="UP000425916"/>
    </source>
</evidence>
<dbReference type="NCBIfam" id="TIGR01308">
    <property type="entry name" value="rpmD_bact"/>
    <property type="match status" value="1"/>
</dbReference>
<evidence type="ECO:0000259" key="6">
    <source>
        <dbReference type="Pfam" id="PF00327"/>
    </source>
</evidence>
<dbReference type="GO" id="GO:0003735">
    <property type="term" value="F:structural constituent of ribosome"/>
    <property type="evidence" value="ECO:0007669"/>
    <property type="project" value="InterPro"/>
</dbReference>
<gene>
    <name evidence="5 7" type="primary">rpmD</name>
    <name evidence="7" type="ORF">MGLY_11640</name>
</gene>
<accession>A0A6I5ZQP5</accession>
<dbReference type="HAMAP" id="MF_01371_B">
    <property type="entry name" value="Ribosomal_uL30_B"/>
    <property type="match status" value="1"/>
</dbReference>
<evidence type="ECO:0000256" key="3">
    <source>
        <dbReference type="ARBA" id="ARBA00022980"/>
    </source>
</evidence>
<dbReference type="Pfam" id="PF00327">
    <property type="entry name" value="Ribosomal_L30"/>
    <property type="match status" value="1"/>
</dbReference>
<dbReference type="EMBL" id="CP046244">
    <property type="protein sequence ID" value="QGP91821.1"/>
    <property type="molecule type" value="Genomic_DNA"/>
</dbReference>
<evidence type="ECO:0000313" key="7">
    <source>
        <dbReference type="EMBL" id="QGP91821.1"/>
    </source>
</evidence>
<proteinExistence type="inferred from homology"/>
<evidence type="ECO:0000256" key="4">
    <source>
        <dbReference type="ARBA" id="ARBA00023274"/>
    </source>
</evidence>
<keyword evidence="4 5" id="KW-0687">Ribonucleoprotein</keyword>
<evidence type="ECO:0000256" key="1">
    <source>
        <dbReference type="ARBA" id="ARBA00007594"/>
    </source>
</evidence>
<dbReference type="GO" id="GO:0006412">
    <property type="term" value="P:translation"/>
    <property type="evidence" value="ECO:0007669"/>
    <property type="project" value="UniProtKB-UniRule"/>
</dbReference>
<sequence length="62" mass="6911">MALANLKITLVKSLIGRPETERKTARALGLKKLHAEIIRPDSPVIRGQVKKLAHLVKCEEVE</sequence>
<dbReference type="Proteomes" id="UP000425916">
    <property type="component" value="Chromosome"/>
</dbReference>
<feature type="domain" description="Large ribosomal subunit protein uL30-like ferredoxin-like fold" evidence="6">
    <location>
        <begin position="6"/>
        <end position="56"/>
    </location>
</feature>
<evidence type="ECO:0000256" key="2">
    <source>
        <dbReference type="ARBA" id="ARBA00011838"/>
    </source>
</evidence>
<dbReference type="InterPro" id="IPR016082">
    <property type="entry name" value="Ribosomal_uL30_ferredoxin-like"/>
</dbReference>
<dbReference type="InterPro" id="IPR005996">
    <property type="entry name" value="Ribosomal_uL30_bac-type"/>
</dbReference>
<dbReference type="GO" id="GO:0022625">
    <property type="term" value="C:cytosolic large ribosomal subunit"/>
    <property type="evidence" value="ECO:0007669"/>
    <property type="project" value="TreeGrafter"/>
</dbReference>
<comment type="similarity">
    <text evidence="1 5">Belongs to the universal ribosomal protein uL30 family.</text>
</comment>
<dbReference type="AlphaFoldDB" id="A0A6I5ZQP5"/>
<dbReference type="PANTHER" id="PTHR15892">
    <property type="entry name" value="MITOCHONDRIAL RIBOSOMAL PROTEIN L30"/>
    <property type="match status" value="1"/>
</dbReference>
<reference evidence="7 8" key="1">
    <citation type="submission" date="2019-11" db="EMBL/GenBank/DDBJ databases">
        <title>Genome sequence of Moorella glycerini DSM11254.</title>
        <authorList>
            <person name="Poehlein A."/>
            <person name="Boeer T."/>
            <person name="Daniel R."/>
        </authorList>
    </citation>
    <scope>NUCLEOTIDE SEQUENCE [LARGE SCALE GENOMIC DNA]</scope>
    <source>
        <strain evidence="7 8">DSM 11254</strain>
    </source>
</reference>
<evidence type="ECO:0000256" key="5">
    <source>
        <dbReference type="HAMAP-Rule" id="MF_01371"/>
    </source>
</evidence>
<name>A0A6I5ZQP5_9FIRM</name>
<keyword evidence="8" id="KW-1185">Reference proteome</keyword>
<dbReference type="Gene3D" id="3.30.1390.20">
    <property type="entry name" value="Ribosomal protein L30, ferredoxin-like fold domain"/>
    <property type="match status" value="1"/>
</dbReference>
<dbReference type="PANTHER" id="PTHR15892:SF2">
    <property type="entry name" value="LARGE RIBOSOMAL SUBUNIT PROTEIN UL30M"/>
    <property type="match status" value="1"/>
</dbReference>
<dbReference type="InterPro" id="IPR036919">
    <property type="entry name" value="Ribo_uL30_ferredoxin-like_sf"/>
</dbReference>
<organism evidence="7 8">
    <name type="scientific">Neomoorella glycerini</name>
    <dbReference type="NCBI Taxonomy" id="55779"/>
    <lineage>
        <taxon>Bacteria</taxon>
        <taxon>Bacillati</taxon>
        <taxon>Bacillota</taxon>
        <taxon>Clostridia</taxon>
        <taxon>Neomoorellales</taxon>
        <taxon>Neomoorellaceae</taxon>
        <taxon>Neomoorella</taxon>
    </lineage>
</organism>